<dbReference type="Gene3D" id="3.40.630.10">
    <property type="entry name" value="Zn peptidases"/>
    <property type="match status" value="1"/>
</dbReference>
<feature type="domain" description="Peptidase M20 dimerisation" evidence="6">
    <location>
        <begin position="206"/>
        <end position="352"/>
    </location>
</feature>
<proteinExistence type="inferred from homology"/>
<dbReference type="Pfam" id="PF01546">
    <property type="entry name" value="Peptidase_M20"/>
    <property type="match status" value="1"/>
</dbReference>
<reference evidence="7 8" key="1">
    <citation type="submission" date="2018-02" db="EMBL/GenBank/DDBJ databases">
        <title>Genomic Encyclopedia of Archaeal and Bacterial Type Strains, Phase II (KMG-II): from individual species to whole genera.</title>
        <authorList>
            <person name="Goeker M."/>
        </authorList>
    </citation>
    <scope>NUCLEOTIDE SEQUENCE [LARGE SCALE GENOMIC DNA]</scope>
    <source>
        <strain evidence="7 8">DSM 22857</strain>
    </source>
</reference>
<keyword evidence="5" id="KW-0862">Zinc</keyword>
<evidence type="ECO:0000256" key="2">
    <source>
        <dbReference type="ARBA" id="ARBA00022670"/>
    </source>
</evidence>
<evidence type="ECO:0000313" key="8">
    <source>
        <dbReference type="Proteomes" id="UP000239485"/>
    </source>
</evidence>
<dbReference type="GO" id="GO:0004180">
    <property type="term" value="F:carboxypeptidase activity"/>
    <property type="evidence" value="ECO:0007669"/>
    <property type="project" value="UniProtKB-KW"/>
</dbReference>
<protein>
    <submittedName>
        <fullName evidence="7">Carboxypeptidase PM20D1</fullName>
    </submittedName>
</protein>
<dbReference type="Proteomes" id="UP000239485">
    <property type="component" value="Unassembled WGS sequence"/>
</dbReference>
<dbReference type="RefSeq" id="WP_104434258.1">
    <property type="nucleotide sequence ID" value="NZ_PTJD01000012.1"/>
</dbReference>
<keyword evidence="2" id="KW-0645">Protease</keyword>
<evidence type="ECO:0000313" key="7">
    <source>
        <dbReference type="EMBL" id="PPK92893.1"/>
    </source>
</evidence>
<dbReference type="Gene3D" id="3.30.70.360">
    <property type="match status" value="1"/>
</dbReference>
<evidence type="ECO:0000256" key="5">
    <source>
        <dbReference type="ARBA" id="ARBA00022833"/>
    </source>
</evidence>
<name>A0A2S6IFB8_9ACTN</name>
<keyword evidence="7" id="KW-0121">Carboxypeptidase</keyword>
<dbReference type="InterPro" id="IPR002933">
    <property type="entry name" value="Peptidase_M20"/>
</dbReference>
<sequence>MTQAAGTGAAAEQEAAVERLRALLRFPTVSRIEPDATDWAAFDALLEALPGLYPRAHEVLDRELVAGRTALYRWPGREAGQPAVLLAHYDVVPADGEGWTHPPFAGEVTGEGTDRVVWGRGALDMKGVLASLLGAVERLAAQGFRPRHDVYLHFGHEEEIAGPAAPAVVSLLRSRGARPRLVLDEGGAVVEGILPGVRVPLAVVGVAEKGIATVVLRVSEPGGHAAMPPRVTATARLARAVARLDRHPHPARVDATMRRMLAAVAPHAGPPHRWVYENLRVTGRPLAALLARAGGVPAAFVRTTQAVTQLRGSAAPNVLAEDAAAAVNVRVAPGSTVEAAVGHIRRAVRDAGVAVEVVQATEPSAVSPAEGEVWNLLSATVAEVFPEAVVVPYVMLQASDSRHYCAISDGVYRFQPFDLTAEERATLHARDERIRVPTYLRALDFHAALLRRL</sequence>
<keyword evidence="8" id="KW-1185">Reference proteome</keyword>
<dbReference type="SUPFAM" id="SSF55031">
    <property type="entry name" value="Bacterial exopeptidase dimerisation domain"/>
    <property type="match status" value="1"/>
</dbReference>
<dbReference type="Gene3D" id="1.10.150.900">
    <property type="match status" value="1"/>
</dbReference>
<evidence type="ECO:0000256" key="3">
    <source>
        <dbReference type="ARBA" id="ARBA00022723"/>
    </source>
</evidence>
<dbReference type="InterPro" id="IPR011650">
    <property type="entry name" value="Peptidase_M20_dimer"/>
</dbReference>
<evidence type="ECO:0000259" key="6">
    <source>
        <dbReference type="Pfam" id="PF07687"/>
    </source>
</evidence>
<accession>A0A2S6IFB8</accession>
<dbReference type="InterPro" id="IPR036264">
    <property type="entry name" value="Bact_exopeptidase_dim_dom"/>
</dbReference>
<keyword evidence="3" id="KW-0479">Metal-binding</keyword>
<dbReference type="InterPro" id="IPR047177">
    <property type="entry name" value="Pept_M20A"/>
</dbReference>
<evidence type="ECO:0000256" key="1">
    <source>
        <dbReference type="ARBA" id="ARBA00006247"/>
    </source>
</evidence>
<dbReference type="GO" id="GO:0006508">
    <property type="term" value="P:proteolysis"/>
    <property type="evidence" value="ECO:0007669"/>
    <property type="project" value="UniProtKB-KW"/>
</dbReference>
<organism evidence="7 8">
    <name type="scientific">Kineococcus xinjiangensis</name>
    <dbReference type="NCBI Taxonomy" id="512762"/>
    <lineage>
        <taxon>Bacteria</taxon>
        <taxon>Bacillati</taxon>
        <taxon>Actinomycetota</taxon>
        <taxon>Actinomycetes</taxon>
        <taxon>Kineosporiales</taxon>
        <taxon>Kineosporiaceae</taxon>
        <taxon>Kineococcus</taxon>
    </lineage>
</organism>
<evidence type="ECO:0000256" key="4">
    <source>
        <dbReference type="ARBA" id="ARBA00022801"/>
    </source>
</evidence>
<gene>
    <name evidence="7" type="ORF">CLV92_11266</name>
</gene>
<dbReference type="PANTHER" id="PTHR45962:SF1">
    <property type="entry name" value="N-FATTY-ACYL-AMINO ACID SYNTHASE_HYDROLASE PM20D1"/>
    <property type="match status" value="1"/>
</dbReference>
<dbReference type="SUPFAM" id="SSF53187">
    <property type="entry name" value="Zn-dependent exopeptidases"/>
    <property type="match status" value="1"/>
</dbReference>
<dbReference type="GO" id="GO:0046872">
    <property type="term" value="F:metal ion binding"/>
    <property type="evidence" value="ECO:0007669"/>
    <property type="project" value="UniProtKB-KW"/>
</dbReference>
<dbReference type="PANTHER" id="PTHR45962">
    <property type="entry name" value="N-FATTY-ACYL-AMINO ACID SYNTHASE/HYDROLASE PM20D1"/>
    <property type="match status" value="1"/>
</dbReference>
<keyword evidence="4" id="KW-0378">Hydrolase</keyword>
<comment type="similarity">
    <text evidence="1">Belongs to the peptidase M20A family.</text>
</comment>
<dbReference type="OrthoDB" id="3665926at2"/>
<comment type="caution">
    <text evidence="7">The sequence shown here is derived from an EMBL/GenBank/DDBJ whole genome shotgun (WGS) entry which is preliminary data.</text>
</comment>
<dbReference type="AlphaFoldDB" id="A0A2S6IFB8"/>
<dbReference type="EMBL" id="PTJD01000012">
    <property type="protein sequence ID" value="PPK92893.1"/>
    <property type="molecule type" value="Genomic_DNA"/>
</dbReference>
<dbReference type="Pfam" id="PF07687">
    <property type="entry name" value="M20_dimer"/>
    <property type="match status" value="1"/>
</dbReference>